<dbReference type="EMBL" id="JBFOLJ010000012">
    <property type="protein sequence ID" value="KAL2487961.1"/>
    <property type="molecule type" value="Genomic_DNA"/>
</dbReference>
<dbReference type="PANTHER" id="PTHR31307">
    <property type="entry name" value="TRIHELIX TRANSCRIPTION FACTOR ASIL2"/>
    <property type="match status" value="1"/>
</dbReference>
<comment type="caution">
    <text evidence="2">The sequence shown here is derived from an EMBL/GenBank/DDBJ whole genome shotgun (WGS) entry which is preliminary data.</text>
</comment>
<feature type="region of interest" description="Disordered" evidence="1">
    <location>
        <begin position="63"/>
        <end position="89"/>
    </location>
</feature>
<protein>
    <submittedName>
        <fullName evidence="2">Trihelix transcription factor ASIL1-like</fullName>
    </submittedName>
</protein>
<dbReference type="InterPro" id="IPR044823">
    <property type="entry name" value="ASIL1/2-like"/>
</dbReference>
<dbReference type="AlphaFoldDB" id="A0ABD1RIT3"/>
<reference evidence="3" key="1">
    <citation type="submission" date="2024-07" db="EMBL/GenBank/DDBJ databases">
        <title>Two chromosome-level genome assemblies of Korean endemic species Abeliophyllum distichum and Forsythia ovata (Oleaceae).</title>
        <authorList>
            <person name="Jang H."/>
        </authorList>
    </citation>
    <scope>NUCLEOTIDE SEQUENCE [LARGE SCALE GENOMIC DNA]</scope>
</reference>
<accession>A0ABD1RIT3</accession>
<dbReference type="PANTHER" id="PTHR31307:SF43">
    <property type="entry name" value="TRIHELIX TRANSCRIPTION FACTOR ASIL2-LIKE"/>
    <property type="match status" value="1"/>
</dbReference>
<organism evidence="2 3">
    <name type="scientific">Forsythia ovata</name>
    <dbReference type="NCBI Taxonomy" id="205694"/>
    <lineage>
        <taxon>Eukaryota</taxon>
        <taxon>Viridiplantae</taxon>
        <taxon>Streptophyta</taxon>
        <taxon>Embryophyta</taxon>
        <taxon>Tracheophyta</taxon>
        <taxon>Spermatophyta</taxon>
        <taxon>Magnoliopsida</taxon>
        <taxon>eudicotyledons</taxon>
        <taxon>Gunneridae</taxon>
        <taxon>Pentapetalae</taxon>
        <taxon>asterids</taxon>
        <taxon>lamiids</taxon>
        <taxon>Lamiales</taxon>
        <taxon>Oleaceae</taxon>
        <taxon>Forsythieae</taxon>
        <taxon>Forsythia</taxon>
    </lineage>
</organism>
<sequence length="124" mass="14087">MSSTTTSTTLIVAAAIADMETLALIDAYCERWYVLRRWYRRTANWDAVAAIINSRFSDASIPKTPTQCRHKMENRTDPPSANTRSGDKIDNSTLLKTFLDQSILKLMFLTVGSIYGRSSRYDIR</sequence>
<name>A0ABD1RIT3_9LAMI</name>
<keyword evidence="3" id="KW-1185">Reference proteome</keyword>
<gene>
    <name evidence="2" type="ORF">Fot_41253</name>
</gene>
<dbReference type="Proteomes" id="UP001604277">
    <property type="component" value="Unassembled WGS sequence"/>
</dbReference>
<proteinExistence type="predicted"/>
<evidence type="ECO:0000313" key="2">
    <source>
        <dbReference type="EMBL" id="KAL2487961.1"/>
    </source>
</evidence>
<evidence type="ECO:0000256" key="1">
    <source>
        <dbReference type="SAM" id="MobiDB-lite"/>
    </source>
</evidence>
<evidence type="ECO:0000313" key="3">
    <source>
        <dbReference type="Proteomes" id="UP001604277"/>
    </source>
</evidence>